<sequence>MQLATLKGHIDEVLHLAISPDGQTIVTGAANEILRFWNVFPSAISQIYIFFLIQGAAASADESALAKIGSTSAEKIMEFLRGWGTPSTKDFIWFFAVGMG</sequence>
<dbReference type="PROSITE" id="PS50082">
    <property type="entry name" value="WD_REPEATS_2"/>
    <property type="match status" value="1"/>
</dbReference>
<dbReference type="UniPathway" id="UPA00143"/>
<dbReference type="GO" id="GO:0005680">
    <property type="term" value="C:anaphase-promoting complex"/>
    <property type="evidence" value="ECO:0007669"/>
    <property type="project" value="TreeGrafter"/>
</dbReference>
<dbReference type="AlphaFoldDB" id="A0A660KTU9"/>
<reference evidence="5 6" key="1">
    <citation type="submission" date="2019-06" db="EMBL/GenBank/DDBJ databases">
        <title>A chromosomal-level reference genome of Carpinus fangiana (Coryloideae, Betulaceae).</title>
        <authorList>
            <person name="Yang X."/>
            <person name="Wang Z."/>
            <person name="Zhang L."/>
            <person name="Hao G."/>
            <person name="Liu J."/>
            <person name="Yang Y."/>
        </authorList>
    </citation>
    <scope>NUCLEOTIDE SEQUENCE [LARGE SCALE GENOMIC DNA]</scope>
    <source>
        <strain evidence="5">Cfa_2016G</strain>
        <tissue evidence="5">Leaf</tissue>
    </source>
</reference>
<dbReference type="InterPro" id="IPR015943">
    <property type="entry name" value="WD40/YVTN_repeat-like_dom_sf"/>
</dbReference>
<accession>A0A660KTU9</accession>
<dbReference type="GO" id="GO:0010997">
    <property type="term" value="F:anaphase-promoting complex binding"/>
    <property type="evidence" value="ECO:0007669"/>
    <property type="project" value="InterPro"/>
</dbReference>
<dbReference type="PANTHER" id="PTHR19918:SF1">
    <property type="entry name" value="FIZZY-RELATED PROTEIN HOMOLOG"/>
    <property type="match status" value="1"/>
</dbReference>
<dbReference type="Gene3D" id="2.130.10.10">
    <property type="entry name" value="YVTN repeat-like/Quinoprotein amine dehydrogenase"/>
    <property type="match status" value="1"/>
</dbReference>
<evidence type="ECO:0000256" key="3">
    <source>
        <dbReference type="ARBA" id="ARBA00023306"/>
    </source>
</evidence>
<keyword evidence="6" id="KW-1185">Reference proteome</keyword>
<dbReference type="Pfam" id="PF00400">
    <property type="entry name" value="WD40"/>
    <property type="match status" value="1"/>
</dbReference>
<dbReference type="InterPro" id="IPR001680">
    <property type="entry name" value="WD40_rpt"/>
</dbReference>
<dbReference type="GO" id="GO:1905786">
    <property type="term" value="P:positive regulation of anaphase-promoting complex-dependent catabolic process"/>
    <property type="evidence" value="ECO:0007669"/>
    <property type="project" value="TreeGrafter"/>
</dbReference>
<keyword evidence="2" id="KW-0677">Repeat</keyword>
<keyword evidence="1 4" id="KW-0853">WD repeat</keyword>
<evidence type="ECO:0000256" key="4">
    <source>
        <dbReference type="PROSITE-ProRule" id="PRU00221"/>
    </source>
</evidence>
<feature type="repeat" description="WD" evidence="4">
    <location>
        <begin position="6"/>
        <end position="39"/>
    </location>
</feature>
<dbReference type="PROSITE" id="PS50294">
    <property type="entry name" value="WD_REPEATS_REGION"/>
    <property type="match status" value="1"/>
</dbReference>
<evidence type="ECO:0000256" key="1">
    <source>
        <dbReference type="ARBA" id="ARBA00022574"/>
    </source>
</evidence>
<dbReference type="SUPFAM" id="SSF50978">
    <property type="entry name" value="WD40 repeat-like"/>
    <property type="match status" value="1"/>
</dbReference>
<keyword evidence="3" id="KW-0131">Cell cycle</keyword>
<dbReference type="InterPro" id="IPR033010">
    <property type="entry name" value="Cdc20/Fizzy"/>
</dbReference>
<evidence type="ECO:0000313" key="5">
    <source>
        <dbReference type="EMBL" id="KAE8038808.1"/>
    </source>
</evidence>
<proteinExistence type="predicted"/>
<dbReference type="InterPro" id="IPR019775">
    <property type="entry name" value="WD40_repeat_CS"/>
</dbReference>
<evidence type="ECO:0008006" key="7">
    <source>
        <dbReference type="Google" id="ProtNLM"/>
    </source>
</evidence>
<dbReference type="EMBL" id="CM017324">
    <property type="protein sequence ID" value="KAE8038808.1"/>
    <property type="molecule type" value="Genomic_DNA"/>
</dbReference>
<dbReference type="GO" id="GO:0016567">
    <property type="term" value="P:protein ubiquitination"/>
    <property type="evidence" value="ECO:0007669"/>
    <property type="project" value="UniProtKB-UniPathway"/>
</dbReference>
<dbReference type="GO" id="GO:1990757">
    <property type="term" value="F:ubiquitin ligase activator activity"/>
    <property type="evidence" value="ECO:0007669"/>
    <property type="project" value="TreeGrafter"/>
</dbReference>
<dbReference type="Proteomes" id="UP000327013">
    <property type="component" value="Chromosome 4"/>
</dbReference>
<evidence type="ECO:0000313" key="6">
    <source>
        <dbReference type="Proteomes" id="UP000327013"/>
    </source>
</evidence>
<gene>
    <name evidence="5" type="ORF">FH972_011280</name>
</gene>
<organism evidence="5 6">
    <name type="scientific">Carpinus fangiana</name>
    <dbReference type="NCBI Taxonomy" id="176857"/>
    <lineage>
        <taxon>Eukaryota</taxon>
        <taxon>Viridiplantae</taxon>
        <taxon>Streptophyta</taxon>
        <taxon>Embryophyta</taxon>
        <taxon>Tracheophyta</taxon>
        <taxon>Spermatophyta</taxon>
        <taxon>Magnoliopsida</taxon>
        <taxon>eudicotyledons</taxon>
        <taxon>Gunneridae</taxon>
        <taxon>Pentapetalae</taxon>
        <taxon>rosids</taxon>
        <taxon>fabids</taxon>
        <taxon>Fagales</taxon>
        <taxon>Betulaceae</taxon>
        <taxon>Carpinus</taxon>
    </lineage>
</organism>
<dbReference type="InterPro" id="IPR036322">
    <property type="entry name" value="WD40_repeat_dom_sf"/>
</dbReference>
<protein>
    <recommendedName>
        <fullName evidence="7">Anaphase-promoting complex subunit 4 WD40 domain-containing protein</fullName>
    </recommendedName>
</protein>
<dbReference type="PROSITE" id="PS00678">
    <property type="entry name" value="WD_REPEATS_1"/>
    <property type="match status" value="1"/>
</dbReference>
<dbReference type="OrthoDB" id="10263272at2759"/>
<dbReference type="PANTHER" id="PTHR19918">
    <property type="entry name" value="CELL DIVISION CYCLE 20 CDC20 FIZZY -RELATED"/>
    <property type="match status" value="1"/>
</dbReference>
<dbReference type="GO" id="GO:0031145">
    <property type="term" value="P:anaphase-promoting complex-dependent catabolic process"/>
    <property type="evidence" value="ECO:0007669"/>
    <property type="project" value="TreeGrafter"/>
</dbReference>
<evidence type="ECO:0000256" key="2">
    <source>
        <dbReference type="ARBA" id="ARBA00022737"/>
    </source>
</evidence>
<name>A0A660KTU9_9ROSI</name>